<comment type="caution">
    <text evidence="1">The sequence shown here is derived from an EMBL/GenBank/DDBJ whole genome shotgun (WGS) entry which is preliminary data.</text>
</comment>
<evidence type="ECO:0000313" key="1">
    <source>
        <dbReference type="EMBL" id="MCX3059089.1"/>
    </source>
</evidence>
<name>A0ABT3TPX8_9ACTN</name>
<sequence length="295" mass="32920">MTYNLLTDRLLPHETVVQALAKCLGVNENAVDVGDDTIDPALRNWDAQVLCEATLTEGDVSMSLDIDVQESVASHPAEAVLARAFAQATDTLVLFPAEEAPPSAYWLADAEGTLTRARLEPSDDEIPVYAITAVESPVTRLPRTPVTRFEEIVREQSATQVAAPLADRFAEHLRALHPEAPDAAGSPSWYARTRLAAWEKFVRQMADAWAPSGWYPPDFYRERLESRDTLEELVHQEPQDASDLLRLALTPLDQRFQELTIEDPTNALASELLGSTQAAEARGWWWKRRPDPLPW</sequence>
<protein>
    <submittedName>
        <fullName evidence="1">Uncharacterized protein</fullName>
    </submittedName>
</protein>
<accession>A0ABT3TPX8</accession>
<proteinExistence type="predicted"/>
<dbReference type="Proteomes" id="UP001163064">
    <property type="component" value="Unassembled WGS sequence"/>
</dbReference>
<organism evidence="1 2">
    <name type="scientific">Streptomyces beihaiensis</name>
    <dbReference type="NCBI Taxonomy" id="2984495"/>
    <lineage>
        <taxon>Bacteria</taxon>
        <taxon>Bacillati</taxon>
        <taxon>Actinomycetota</taxon>
        <taxon>Actinomycetes</taxon>
        <taxon>Kitasatosporales</taxon>
        <taxon>Streptomycetaceae</taxon>
        <taxon>Streptomyces</taxon>
    </lineage>
</organism>
<evidence type="ECO:0000313" key="2">
    <source>
        <dbReference type="Proteomes" id="UP001163064"/>
    </source>
</evidence>
<dbReference type="EMBL" id="JAPHNL010000033">
    <property type="protein sequence ID" value="MCX3059089.1"/>
    <property type="molecule type" value="Genomic_DNA"/>
</dbReference>
<gene>
    <name evidence="1" type="ORF">OFY01_04770</name>
</gene>
<keyword evidence="2" id="KW-1185">Reference proteome</keyword>
<dbReference type="RefSeq" id="WP_266596584.1">
    <property type="nucleotide sequence ID" value="NZ_JAPHNL010000033.1"/>
</dbReference>
<reference evidence="1" key="1">
    <citation type="submission" date="2022-10" db="EMBL/GenBank/DDBJ databases">
        <title>Streptomyces beihaiensis sp. nov., a chitin degrading actinobacterium, isolated from shrimp pond soil.</title>
        <authorList>
            <person name="Xie J."/>
            <person name="Shen N."/>
        </authorList>
    </citation>
    <scope>NUCLEOTIDE SEQUENCE</scope>
    <source>
        <strain evidence="1">GXMU-J5</strain>
    </source>
</reference>